<accession>A0A0C2J5B7</accession>
<dbReference type="Proteomes" id="UP000031675">
    <property type="component" value="Unassembled WGS sequence"/>
</dbReference>
<dbReference type="RefSeq" id="WP_040276686.1">
    <property type="nucleotide sequence ID" value="NZ_JROO01000056.1"/>
</dbReference>
<name>A0A0C2J5B7_9ACTN</name>
<comment type="caution">
    <text evidence="1">The sequence shown here is derived from an EMBL/GenBank/DDBJ whole genome shotgun (WGS) entry which is preliminary data.</text>
</comment>
<protein>
    <submittedName>
        <fullName evidence="1">Uncharacterized protein</fullName>
    </submittedName>
</protein>
<dbReference type="AlphaFoldDB" id="A0A0C2J5B7"/>
<sequence>MLLRLKRTDGGTGAAPVQVGVNYADFASAFGGDYGSRLALVALDGCTDAGGGEGCVPSVGLDAVNDTEAQTLSVTVTAMATGGEGTLLAVAADAGSDGGTGDYSATKRQPSAEWNVGTRTGGFSWSYPMAAPPVAGEASPLLSSPLVKIPVTHADGAARSLWHLGIVGCRRCITPAPPTKSVGERSARQLSL</sequence>
<dbReference type="STRING" id="183763.LP52_24030"/>
<reference evidence="2" key="1">
    <citation type="journal article" date="2015" name="Chem. Biol.">
        <title>Structure, bioactivity, and resistance mechanism of streptomonomicin, an unusual lasso Peptide from an understudied halophilic actinomycete.</title>
        <authorList>
            <person name="Metelev M."/>
            <person name="Tietz J.I."/>
            <person name="Melby J.O."/>
            <person name="Blair P.M."/>
            <person name="Zhu L."/>
            <person name="Livnat I."/>
            <person name="Severinov K."/>
            <person name="Mitchell D.A."/>
        </authorList>
    </citation>
    <scope>NUCLEOTIDE SEQUENCE [LARGE SCALE GENOMIC DNA]</scope>
    <source>
        <strain evidence="2">YIM 90003</strain>
    </source>
</reference>
<evidence type="ECO:0000313" key="2">
    <source>
        <dbReference type="Proteomes" id="UP000031675"/>
    </source>
</evidence>
<dbReference type="EMBL" id="JROO01000056">
    <property type="protein sequence ID" value="KIH96581.1"/>
    <property type="molecule type" value="Genomic_DNA"/>
</dbReference>
<organism evidence="1 2">
    <name type="scientific">Streptomonospora alba</name>
    <dbReference type="NCBI Taxonomy" id="183763"/>
    <lineage>
        <taxon>Bacteria</taxon>
        <taxon>Bacillati</taxon>
        <taxon>Actinomycetota</taxon>
        <taxon>Actinomycetes</taxon>
        <taxon>Streptosporangiales</taxon>
        <taxon>Nocardiopsidaceae</taxon>
        <taxon>Streptomonospora</taxon>
    </lineage>
</organism>
<proteinExistence type="predicted"/>
<evidence type="ECO:0000313" key="1">
    <source>
        <dbReference type="EMBL" id="KIH96581.1"/>
    </source>
</evidence>
<dbReference type="OrthoDB" id="291011at2"/>
<keyword evidence="2" id="KW-1185">Reference proteome</keyword>
<gene>
    <name evidence="1" type="ORF">LP52_24030</name>
</gene>